<dbReference type="Pfam" id="PF00753">
    <property type="entry name" value="Lactamase_B"/>
    <property type="match status" value="1"/>
</dbReference>
<keyword evidence="4 6" id="KW-1133">Transmembrane helix</keyword>
<evidence type="ECO:0000256" key="6">
    <source>
        <dbReference type="SAM" id="Phobius"/>
    </source>
</evidence>
<dbReference type="EMBL" id="JACHMU010000001">
    <property type="protein sequence ID" value="MBB5744387.1"/>
    <property type="molecule type" value="Genomic_DNA"/>
</dbReference>
<evidence type="ECO:0000256" key="3">
    <source>
        <dbReference type="ARBA" id="ARBA00022692"/>
    </source>
</evidence>
<dbReference type="InterPro" id="IPR036866">
    <property type="entry name" value="RibonucZ/Hydroxyglut_hydro"/>
</dbReference>
<evidence type="ECO:0000256" key="5">
    <source>
        <dbReference type="ARBA" id="ARBA00023136"/>
    </source>
</evidence>
<dbReference type="InterPro" id="IPR001279">
    <property type="entry name" value="Metallo-B-lactamas"/>
</dbReference>
<evidence type="ECO:0000256" key="2">
    <source>
        <dbReference type="ARBA" id="ARBA00022475"/>
    </source>
</evidence>
<dbReference type="RefSeq" id="WP_184284514.1">
    <property type="nucleotide sequence ID" value="NZ_BAAAPG010000001.1"/>
</dbReference>
<organism evidence="8 9">
    <name type="scientific">Microbacterium ginsengiterrae</name>
    <dbReference type="NCBI Taxonomy" id="546115"/>
    <lineage>
        <taxon>Bacteria</taxon>
        <taxon>Bacillati</taxon>
        <taxon>Actinomycetota</taxon>
        <taxon>Actinomycetes</taxon>
        <taxon>Micrococcales</taxon>
        <taxon>Microbacteriaceae</taxon>
        <taxon>Microbacterium</taxon>
    </lineage>
</organism>
<evidence type="ECO:0000256" key="1">
    <source>
        <dbReference type="ARBA" id="ARBA00004651"/>
    </source>
</evidence>
<keyword evidence="3 6" id="KW-0812">Transmembrane</keyword>
<accession>A0A7W9FCP2</accession>
<dbReference type="AlphaFoldDB" id="A0A7W9FCP2"/>
<dbReference type="Proteomes" id="UP000517712">
    <property type="component" value="Unassembled WGS sequence"/>
</dbReference>
<protein>
    <submittedName>
        <fullName evidence="8">Competence protein ComEC</fullName>
    </submittedName>
</protein>
<dbReference type="InterPro" id="IPR004477">
    <property type="entry name" value="ComEC_N"/>
</dbReference>
<feature type="transmembrane region" description="Helical" evidence="6">
    <location>
        <begin position="267"/>
        <end position="283"/>
    </location>
</feature>
<feature type="transmembrane region" description="Helical" evidence="6">
    <location>
        <begin position="364"/>
        <end position="386"/>
    </location>
</feature>
<evidence type="ECO:0000313" key="8">
    <source>
        <dbReference type="EMBL" id="MBB5744387.1"/>
    </source>
</evidence>
<reference evidence="8 9" key="1">
    <citation type="submission" date="2020-08" db="EMBL/GenBank/DDBJ databases">
        <title>Sequencing the genomes of 1000 actinobacteria strains.</title>
        <authorList>
            <person name="Klenk H.-P."/>
        </authorList>
    </citation>
    <scope>NUCLEOTIDE SEQUENCE [LARGE SCALE GENOMIC DNA]</scope>
    <source>
        <strain evidence="8 9">DSM 24823</strain>
    </source>
</reference>
<feature type="transmembrane region" description="Helical" evidence="6">
    <location>
        <begin position="34"/>
        <end position="51"/>
    </location>
</feature>
<comment type="caution">
    <text evidence="8">The sequence shown here is derived from an EMBL/GenBank/DDBJ whole genome shotgun (WGS) entry which is preliminary data.</text>
</comment>
<keyword evidence="9" id="KW-1185">Reference proteome</keyword>
<dbReference type="PANTHER" id="PTHR30619">
    <property type="entry name" value="DNA INTERNALIZATION/COMPETENCE PROTEIN COMEC/REC2"/>
    <property type="match status" value="1"/>
</dbReference>
<dbReference type="PANTHER" id="PTHR30619:SF1">
    <property type="entry name" value="RECOMBINATION PROTEIN 2"/>
    <property type="match status" value="1"/>
</dbReference>
<keyword evidence="2" id="KW-1003">Cell membrane</keyword>
<dbReference type="Gene3D" id="3.60.15.10">
    <property type="entry name" value="Ribonuclease Z/Hydroxyacylglutathione hydrolase-like"/>
    <property type="match status" value="1"/>
</dbReference>
<dbReference type="NCBIfam" id="TIGR00360">
    <property type="entry name" value="ComEC_N-term"/>
    <property type="match status" value="1"/>
</dbReference>
<feature type="transmembrane region" description="Helical" evidence="6">
    <location>
        <begin position="462"/>
        <end position="482"/>
    </location>
</feature>
<keyword evidence="5 6" id="KW-0472">Membrane</keyword>
<dbReference type="Pfam" id="PF03772">
    <property type="entry name" value="Competence"/>
    <property type="match status" value="1"/>
</dbReference>
<feature type="transmembrane region" description="Helical" evidence="6">
    <location>
        <begin position="241"/>
        <end position="260"/>
    </location>
</feature>
<feature type="transmembrane region" description="Helical" evidence="6">
    <location>
        <begin position="312"/>
        <end position="329"/>
    </location>
</feature>
<comment type="subcellular location">
    <subcellularLocation>
        <location evidence="1">Cell membrane</location>
        <topology evidence="1">Multi-pass membrane protein</topology>
    </subcellularLocation>
</comment>
<gene>
    <name evidence="8" type="ORF">HD600_002884</name>
</gene>
<dbReference type="SMART" id="SM00849">
    <property type="entry name" value="Lactamase_B"/>
    <property type="match status" value="1"/>
</dbReference>
<feature type="transmembrane region" description="Helical" evidence="6">
    <location>
        <begin position="406"/>
        <end position="424"/>
    </location>
</feature>
<feature type="transmembrane region" description="Helical" evidence="6">
    <location>
        <begin position="494"/>
        <end position="516"/>
    </location>
</feature>
<dbReference type="InterPro" id="IPR052159">
    <property type="entry name" value="Competence_DNA_uptake"/>
</dbReference>
<evidence type="ECO:0000313" key="9">
    <source>
        <dbReference type="Proteomes" id="UP000517712"/>
    </source>
</evidence>
<dbReference type="Pfam" id="PF13567">
    <property type="entry name" value="DUF4131"/>
    <property type="match status" value="1"/>
</dbReference>
<proteinExistence type="predicted"/>
<evidence type="ECO:0000256" key="4">
    <source>
        <dbReference type="ARBA" id="ARBA00022989"/>
    </source>
</evidence>
<dbReference type="GO" id="GO:0005886">
    <property type="term" value="C:plasma membrane"/>
    <property type="evidence" value="ECO:0007669"/>
    <property type="project" value="UniProtKB-SubCell"/>
</dbReference>
<feature type="transmembrane region" description="Helical" evidence="6">
    <location>
        <begin position="335"/>
        <end position="352"/>
    </location>
</feature>
<evidence type="ECO:0000259" key="7">
    <source>
        <dbReference type="SMART" id="SM00849"/>
    </source>
</evidence>
<feature type="domain" description="Metallo-beta-lactamase" evidence="7">
    <location>
        <begin position="533"/>
        <end position="721"/>
    </location>
</feature>
<name>A0A7W9FCP2_9MICO</name>
<feature type="transmembrane region" description="Helical" evidence="6">
    <location>
        <begin position="12"/>
        <end position="28"/>
    </location>
</feature>
<feature type="transmembrane region" description="Helical" evidence="6">
    <location>
        <begin position="436"/>
        <end position="456"/>
    </location>
</feature>
<dbReference type="SUPFAM" id="SSF56281">
    <property type="entry name" value="Metallo-hydrolase/oxidoreductase"/>
    <property type="match status" value="1"/>
</dbReference>
<feature type="transmembrane region" description="Helical" evidence="6">
    <location>
        <begin position="63"/>
        <end position="83"/>
    </location>
</feature>
<dbReference type="InterPro" id="IPR025405">
    <property type="entry name" value="DUF4131"/>
</dbReference>
<sequence>MSGPSGRRDLRLVPVAASVWATALVCVHLPRLSWWVVCLGVASGIGVLVLARLPRPGLQGRGGLALVAVLGCAAVALTAALAVPERDAAHDLDGRVAEVIGEISSSTSTGRDGRLWFDVDTVHAGTLGAPERVAAPVRAGVDPVDGLDPGAVVRITGDVMATDPGERAAAVVFGMRVEILRPAEGVLGVAAQVREDFVTRATRLPEPGAGLLPGLAVGDTRAVSEDLNAAMLTSGLSHLTAVSGANCAIVVGAVFWLTGLCGGGRRLRIGLALTALAAFVVLVTPEPSVIRAAVMAALAMLSLLCGRPSAGLGLLCLAAIGILIADPWLAATPGFALSAAATAALIVLAPPLARGIARWMPAPLAFAVAVPLAAQLACGPIIALFAEQQSLIGIPANMLADPVAPVATVVGLLACLAAPVPPLADLFAASAWLPSAWIATTATVSAGVPGGAALVVPGLGAAAVVAVLSAAIGILLAGVSPLRGAADLWSRRASTAVVIVACGLLSGRALLAGPLVTATVPQGWSIAACDVGQGDGLVVRSGERIALVDTGEDPALLESCLQALGVQRIDLLVLSHFDADHVGAVSAVVGRVGVVVHGPTGSERDVDVLTALEEAGATLVPGATGLHGVLGDAKWRVLWPRAGSAAFPPGNDASVVVEFDGGGIPRSLFLGDLSAVPQRMLAGQLRGTYAVVKVAHHGSADQDPALYAQVQPTVAIFSAGVGNDYGHPRHETVALTEATGAASLRTDTQGRILIGLEGAALTVWTERADASDVDDPE</sequence>